<keyword evidence="3" id="KW-1185">Reference proteome</keyword>
<dbReference type="OrthoDB" id="7861534at2759"/>
<dbReference type="InterPro" id="IPR019193">
    <property type="entry name" value="UBQ-conj_enz_E2-bd_prot"/>
</dbReference>
<dbReference type="AlphaFoldDB" id="A0A9Q0BVR8"/>
<accession>A0A9Q0BVR8</accession>
<comment type="caution">
    <text evidence="2">The sequence shown here is derived from an EMBL/GenBank/DDBJ whole genome shotgun (WGS) entry which is preliminary data.</text>
</comment>
<sequence length="471" mass="53917">MPVDQVVISYIRHRNWMNVLLLRSMNLYKEVLGESPTQKIEVSPNGICWSEQNLEYRIMVDKFFDIEVKTEQGEPPYSLVEVQNNNLAFGLGLRRIRHRMVEQLTVDVEQANLIQRIEPLTPYSFHCSNCANELIERRQYLQVKEVPLSTMKPQNYFCARYRSPVYPREDELFFGLNYLVISIQLLGNGVTSTRGRRRLECSRCKQSVGEFLGRDVAVELYADAIRLLAGDSPVLEFKEIFGHVTATQMMLRLLHDADPTNPEKTRLFLKAVRPDGQLHYLLLQVDTREMHILRSELDTSEDLESAKALPMEADTSSESDFEMSISDVSSSSTSSTSSSTITSSPQTGVEDRSLSKPKTADGIPPKSVRYVQLRGYRGCRVKFSFSGTDHNLTENNEIFTTWRNDGCRMLRISYAMMAELIGELHANENLVAVLEMTPPPSVSDKLRLSYIIYETDEEFYARQQKFTKRSA</sequence>
<name>A0A9Q0BVR8_9MUSC</name>
<organism evidence="2 3">
    <name type="scientific">Drosophila gunungcola</name>
    <name type="common">fruit fly</name>
    <dbReference type="NCBI Taxonomy" id="103775"/>
    <lineage>
        <taxon>Eukaryota</taxon>
        <taxon>Metazoa</taxon>
        <taxon>Ecdysozoa</taxon>
        <taxon>Arthropoda</taxon>
        <taxon>Hexapoda</taxon>
        <taxon>Insecta</taxon>
        <taxon>Pterygota</taxon>
        <taxon>Neoptera</taxon>
        <taxon>Endopterygota</taxon>
        <taxon>Diptera</taxon>
        <taxon>Brachycera</taxon>
        <taxon>Muscomorpha</taxon>
        <taxon>Ephydroidea</taxon>
        <taxon>Drosophilidae</taxon>
        <taxon>Drosophila</taxon>
        <taxon>Sophophora</taxon>
    </lineage>
</organism>
<reference evidence="2" key="1">
    <citation type="journal article" date="2023" name="Genome Biol. Evol.">
        <title>Long-read-based Genome Assembly of Drosophila gunungcola Reveals Fewer Chemosensory Genes in Flower-breeding Species.</title>
        <authorList>
            <person name="Negi A."/>
            <person name="Liao B.Y."/>
            <person name="Yeh S.D."/>
        </authorList>
    </citation>
    <scope>NUCLEOTIDE SEQUENCE</scope>
    <source>
        <strain evidence="2">Sukarami</strain>
    </source>
</reference>
<proteinExistence type="predicted"/>
<dbReference type="Pfam" id="PF09814">
    <property type="entry name" value="HECT_2"/>
    <property type="match status" value="1"/>
</dbReference>
<feature type="region of interest" description="Disordered" evidence="1">
    <location>
        <begin position="303"/>
        <end position="365"/>
    </location>
</feature>
<evidence type="ECO:0000256" key="1">
    <source>
        <dbReference type="SAM" id="MobiDB-lite"/>
    </source>
</evidence>
<protein>
    <recommendedName>
        <fullName evidence="4">HECT-type E3 ubiquitin transferase E3D</fullName>
    </recommendedName>
</protein>
<dbReference type="EMBL" id="JAMKOV010000001">
    <property type="protein sequence ID" value="KAI8046502.1"/>
    <property type="molecule type" value="Genomic_DNA"/>
</dbReference>
<evidence type="ECO:0008006" key="4">
    <source>
        <dbReference type="Google" id="ProtNLM"/>
    </source>
</evidence>
<evidence type="ECO:0000313" key="2">
    <source>
        <dbReference type="EMBL" id="KAI8046502.1"/>
    </source>
</evidence>
<gene>
    <name evidence="2" type="ORF">M5D96_002712</name>
</gene>
<feature type="compositionally biased region" description="Low complexity" evidence="1">
    <location>
        <begin position="324"/>
        <end position="344"/>
    </location>
</feature>
<evidence type="ECO:0000313" key="3">
    <source>
        <dbReference type="Proteomes" id="UP001059596"/>
    </source>
</evidence>
<dbReference type="Proteomes" id="UP001059596">
    <property type="component" value="Chromosome 3R"/>
</dbReference>